<accession>A0A9Y2IN10</accession>
<dbReference type="AlphaFoldDB" id="A0A9Y2IN10"/>
<evidence type="ECO:0000256" key="2">
    <source>
        <dbReference type="ARBA" id="ARBA00023002"/>
    </source>
</evidence>
<dbReference type="KEGG" id="acab:QRX50_19565"/>
<evidence type="ECO:0000313" key="4">
    <source>
        <dbReference type="EMBL" id="WIX82817.1"/>
    </source>
</evidence>
<sequence>MDFTKTVAVVTGGNRGLGLRFAEQLIERGAKVYAAARRPEAVELAGAVPLRLDLTDQASIGEAAALASDATFLINNAGISTHTALIDGSFDNIRLEMETHYFGTLAATRAFAPVIERNGGGAVLNILSVLSWVHVSAYGAYCAAKSASWAMSNVLREELRPKGIHVASLHVGYMATDMADYVAPEDKVDPAAVAKAGLDGVAAGANEIIADEKSRRAKENLGVAL</sequence>
<dbReference type="Gene3D" id="3.40.50.720">
    <property type="entry name" value="NAD(P)-binding Rossmann-like Domain"/>
    <property type="match status" value="1"/>
</dbReference>
<protein>
    <submittedName>
        <fullName evidence="4">SDR family oxidoreductase</fullName>
    </submittedName>
</protein>
<dbReference type="PRINTS" id="PR00080">
    <property type="entry name" value="SDRFAMILY"/>
</dbReference>
<dbReference type="InterPro" id="IPR020904">
    <property type="entry name" value="Sc_DH/Rdtase_CS"/>
</dbReference>
<dbReference type="GO" id="GO:0016020">
    <property type="term" value="C:membrane"/>
    <property type="evidence" value="ECO:0007669"/>
    <property type="project" value="TreeGrafter"/>
</dbReference>
<keyword evidence="5" id="KW-1185">Reference proteome</keyword>
<dbReference type="InterPro" id="IPR036291">
    <property type="entry name" value="NAD(P)-bd_dom_sf"/>
</dbReference>
<dbReference type="SUPFAM" id="SSF51735">
    <property type="entry name" value="NAD(P)-binding Rossmann-fold domains"/>
    <property type="match status" value="1"/>
</dbReference>
<dbReference type="NCBIfam" id="NF006119">
    <property type="entry name" value="PRK08264.1-5"/>
    <property type="match status" value="1"/>
</dbReference>
<dbReference type="InterPro" id="IPR002347">
    <property type="entry name" value="SDR_fam"/>
</dbReference>
<evidence type="ECO:0000256" key="1">
    <source>
        <dbReference type="ARBA" id="ARBA00006484"/>
    </source>
</evidence>
<comment type="similarity">
    <text evidence="1 3">Belongs to the short-chain dehydrogenases/reductases (SDR) family.</text>
</comment>
<dbReference type="EMBL" id="CP127294">
    <property type="protein sequence ID" value="WIX82817.1"/>
    <property type="molecule type" value="Genomic_DNA"/>
</dbReference>
<dbReference type="PRINTS" id="PR00081">
    <property type="entry name" value="GDHRDH"/>
</dbReference>
<dbReference type="GO" id="GO:0016491">
    <property type="term" value="F:oxidoreductase activity"/>
    <property type="evidence" value="ECO:0007669"/>
    <property type="project" value="UniProtKB-KW"/>
</dbReference>
<dbReference type="PANTHER" id="PTHR44196">
    <property type="entry name" value="DEHYDROGENASE/REDUCTASE SDR FAMILY MEMBER 7B"/>
    <property type="match status" value="1"/>
</dbReference>
<gene>
    <name evidence="4" type="ORF">QRX50_19565</name>
</gene>
<name>A0A9Y2IN10_9PSEU</name>
<keyword evidence="2" id="KW-0560">Oxidoreductase</keyword>
<dbReference type="PROSITE" id="PS00061">
    <property type="entry name" value="ADH_SHORT"/>
    <property type="match status" value="1"/>
</dbReference>
<evidence type="ECO:0000256" key="3">
    <source>
        <dbReference type="RuleBase" id="RU000363"/>
    </source>
</evidence>
<dbReference type="Proteomes" id="UP001236014">
    <property type="component" value="Chromosome"/>
</dbReference>
<proteinExistence type="inferred from homology"/>
<evidence type="ECO:0000313" key="5">
    <source>
        <dbReference type="Proteomes" id="UP001236014"/>
    </source>
</evidence>
<dbReference type="Pfam" id="PF00106">
    <property type="entry name" value="adh_short"/>
    <property type="match status" value="1"/>
</dbReference>
<reference evidence="4 5" key="1">
    <citation type="submission" date="2023-06" db="EMBL/GenBank/DDBJ databases">
        <authorList>
            <person name="Oyuntsetseg B."/>
            <person name="Kim S.B."/>
        </authorList>
    </citation>
    <scope>NUCLEOTIDE SEQUENCE [LARGE SCALE GENOMIC DNA]</scope>
    <source>
        <strain evidence="4 5">2-15</strain>
    </source>
</reference>
<organism evidence="4 5">
    <name type="scientific">Amycolatopsis carbonis</name>
    <dbReference type="NCBI Taxonomy" id="715471"/>
    <lineage>
        <taxon>Bacteria</taxon>
        <taxon>Bacillati</taxon>
        <taxon>Actinomycetota</taxon>
        <taxon>Actinomycetes</taxon>
        <taxon>Pseudonocardiales</taxon>
        <taxon>Pseudonocardiaceae</taxon>
        <taxon>Amycolatopsis</taxon>
    </lineage>
</organism>
<dbReference type="PANTHER" id="PTHR44196:SF1">
    <property type="entry name" value="DEHYDROGENASE_REDUCTASE SDR FAMILY MEMBER 7B"/>
    <property type="match status" value="1"/>
</dbReference>
<dbReference type="RefSeq" id="WP_285973382.1">
    <property type="nucleotide sequence ID" value="NZ_CP127294.1"/>
</dbReference>